<protein>
    <submittedName>
        <fullName evidence="2">Uncharacterized protein</fullName>
    </submittedName>
</protein>
<dbReference type="STRING" id="27349.A0A0L6VEG2"/>
<keyword evidence="1" id="KW-0472">Membrane</keyword>
<accession>A0A0L6VEG2</accession>
<comment type="caution">
    <text evidence="2">The sequence shown here is derived from an EMBL/GenBank/DDBJ whole genome shotgun (WGS) entry which is preliminary data.</text>
</comment>
<feature type="transmembrane region" description="Helical" evidence="1">
    <location>
        <begin position="184"/>
        <end position="205"/>
    </location>
</feature>
<keyword evidence="1" id="KW-0812">Transmembrane</keyword>
<evidence type="ECO:0000256" key="1">
    <source>
        <dbReference type="SAM" id="Phobius"/>
    </source>
</evidence>
<evidence type="ECO:0000313" key="3">
    <source>
        <dbReference type="Proteomes" id="UP000037035"/>
    </source>
</evidence>
<keyword evidence="3" id="KW-1185">Reference proteome</keyword>
<reference evidence="2 3" key="1">
    <citation type="submission" date="2015-08" db="EMBL/GenBank/DDBJ databases">
        <title>Next Generation Sequencing and Analysis of the Genome of Puccinia sorghi L Schw, the Causal Agent of Maize Common Rust.</title>
        <authorList>
            <person name="Rochi L."/>
            <person name="Burguener G."/>
            <person name="Darino M."/>
            <person name="Turjanski A."/>
            <person name="Kreff E."/>
            <person name="Dieguez M.J."/>
            <person name="Sacco F."/>
        </authorList>
    </citation>
    <scope>NUCLEOTIDE SEQUENCE [LARGE SCALE GENOMIC DNA]</scope>
    <source>
        <strain evidence="2 3">RO10H11247</strain>
    </source>
</reference>
<sequence>MPNLLEMEENDISSVTPCFTVIIFSDESLHLLQVHPSQQFVSFESNLCGNQICFFDLQVIALSKRNSNAAEILTFLHKLAQVHLMPFFLSSANCSKCVYINRTCRFLHTRIDTFLDNPKTFQIIFSLTDAFSLMRHNLLEGKQLDHGELTKFVFNNLCVFVRLLHSYITQHGDDYSLRTYNKTLISSVFFVLSYASYLSLSLSRYDPFLVPILFTKVFFVCFATPFLLCCFFHFFWFLEKLCVVQDHNEMLIQAHEKLKEPLQDCRDGVIVMISMEETSIICPLDSSYTHARALLLLGGHWIASLQCVCLHMCCLNVICNHQATRPSFLLRISLSLLSLNQNMSLWSSHHVSLTYMYCSIANHAMNIITWKKSILTSEHVTSQSIQSPPAAFISHFNIVIAFFRTIIFSVALVKNHTPYTNSKGGFSSANKILACCTTHANQIKLSITCVMILYLWDLPGLSPTGGLSSASAALYIPQLEIYHLSNNKTYIMEAAEAPRICCIILSHSLSFRSIKHVEPDVNSILKPPESGVAVDGATTRRAHMNTSLGWKPTQDHLGFGSMSRYTLAVLLKLMLHEVEGKTKWLKEILDPRIVNPGFNSFRWCHLRVSIDFFEAVEGVLHFSQSKVNSGALNQSMERCKLAWDFQISKECSCMKGKECINQSDGCIKYNISRYPQLEISCSETRIAHMFTKKDTTPCDSCSIHYRQSEDRDRINLEKNVFFLNREIVDARKQS</sequence>
<proteinExistence type="predicted"/>
<keyword evidence="1" id="KW-1133">Transmembrane helix</keyword>
<dbReference type="AlphaFoldDB" id="A0A0L6VEG2"/>
<evidence type="ECO:0000313" key="2">
    <source>
        <dbReference type="EMBL" id="KNZ59119.1"/>
    </source>
</evidence>
<dbReference type="Proteomes" id="UP000037035">
    <property type="component" value="Unassembled WGS sequence"/>
</dbReference>
<name>A0A0L6VEG2_9BASI</name>
<dbReference type="VEuPathDB" id="FungiDB:VP01_179g1"/>
<feature type="transmembrane region" description="Helical" evidence="1">
    <location>
        <begin position="217"/>
        <end position="238"/>
    </location>
</feature>
<dbReference type="EMBL" id="LAVV01006614">
    <property type="protein sequence ID" value="KNZ59119.1"/>
    <property type="molecule type" value="Genomic_DNA"/>
</dbReference>
<feature type="transmembrane region" description="Helical" evidence="1">
    <location>
        <begin position="392"/>
        <end position="413"/>
    </location>
</feature>
<organism evidence="2 3">
    <name type="scientific">Puccinia sorghi</name>
    <dbReference type="NCBI Taxonomy" id="27349"/>
    <lineage>
        <taxon>Eukaryota</taxon>
        <taxon>Fungi</taxon>
        <taxon>Dikarya</taxon>
        <taxon>Basidiomycota</taxon>
        <taxon>Pucciniomycotina</taxon>
        <taxon>Pucciniomycetes</taxon>
        <taxon>Pucciniales</taxon>
        <taxon>Pucciniaceae</taxon>
        <taxon>Puccinia</taxon>
    </lineage>
</organism>
<gene>
    <name evidence="2" type="ORF">VP01_179g1</name>
</gene>